<evidence type="ECO:0000313" key="2">
    <source>
        <dbReference type="EMBL" id="KAJ1214134.1"/>
    </source>
</evidence>
<name>A0AAV7WQC6_PLEWA</name>
<feature type="region of interest" description="Disordered" evidence="1">
    <location>
        <begin position="79"/>
        <end position="104"/>
    </location>
</feature>
<dbReference type="AlphaFoldDB" id="A0AAV7WQC6"/>
<feature type="region of interest" description="Disordered" evidence="1">
    <location>
        <begin position="1"/>
        <end position="40"/>
    </location>
</feature>
<feature type="compositionally biased region" description="Polar residues" evidence="1">
    <location>
        <begin position="1"/>
        <end position="18"/>
    </location>
</feature>
<gene>
    <name evidence="2" type="ORF">NDU88_001761</name>
</gene>
<accession>A0AAV7WQC6</accession>
<sequence>MNIETGTQASPSPLTFNVSKAKESLSSERSNGHHTQSLNSENAHVYGGTLRGAQSLLCIAASANGAHILKGHQLLGENKQLNSEHAHRLSSAGETTGAAPTQAG</sequence>
<evidence type="ECO:0000256" key="1">
    <source>
        <dbReference type="SAM" id="MobiDB-lite"/>
    </source>
</evidence>
<dbReference type="EMBL" id="JANPWB010000001">
    <property type="protein sequence ID" value="KAJ1214134.1"/>
    <property type="molecule type" value="Genomic_DNA"/>
</dbReference>
<comment type="caution">
    <text evidence="2">The sequence shown here is derived from an EMBL/GenBank/DDBJ whole genome shotgun (WGS) entry which is preliminary data.</text>
</comment>
<dbReference type="Proteomes" id="UP001066276">
    <property type="component" value="Chromosome 1_1"/>
</dbReference>
<evidence type="ECO:0000313" key="3">
    <source>
        <dbReference type="Proteomes" id="UP001066276"/>
    </source>
</evidence>
<feature type="compositionally biased region" description="Polar residues" evidence="1">
    <location>
        <begin position="27"/>
        <end position="40"/>
    </location>
</feature>
<protein>
    <submittedName>
        <fullName evidence="2">Uncharacterized protein</fullName>
    </submittedName>
</protein>
<proteinExistence type="predicted"/>
<reference evidence="2" key="1">
    <citation type="journal article" date="2022" name="bioRxiv">
        <title>Sequencing and chromosome-scale assembly of the giantPleurodeles waltlgenome.</title>
        <authorList>
            <person name="Brown T."/>
            <person name="Elewa A."/>
            <person name="Iarovenko S."/>
            <person name="Subramanian E."/>
            <person name="Araus A.J."/>
            <person name="Petzold A."/>
            <person name="Susuki M."/>
            <person name="Suzuki K.-i.T."/>
            <person name="Hayashi T."/>
            <person name="Toyoda A."/>
            <person name="Oliveira C."/>
            <person name="Osipova E."/>
            <person name="Leigh N.D."/>
            <person name="Simon A."/>
            <person name="Yun M.H."/>
        </authorList>
    </citation>
    <scope>NUCLEOTIDE SEQUENCE</scope>
    <source>
        <strain evidence="2">20211129_DDA</strain>
        <tissue evidence="2">Liver</tissue>
    </source>
</reference>
<keyword evidence="3" id="KW-1185">Reference proteome</keyword>
<organism evidence="2 3">
    <name type="scientific">Pleurodeles waltl</name>
    <name type="common">Iberian ribbed newt</name>
    <dbReference type="NCBI Taxonomy" id="8319"/>
    <lineage>
        <taxon>Eukaryota</taxon>
        <taxon>Metazoa</taxon>
        <taxon>Chordata</taxon>
        <taxon>Craniata</taxon>
        <taxon>Vertebrata</taxon>
        <taxon>Euteleostomi</taxon>
        <taxon>Amphibia</taxon>
        <taxon>Batrachia</taxon>
        <taxon>Caudata</taxon>
        <taxon>Salamandroidea</taxon>
        <taxon>Salamandridae</taxon>
        <taxon>Pleurodelinae</taxon>
        <taxon>Pleurodeles</taxon>
    </lineage>
</organism>